<organism evidence="3 4">
    <name type="scientific">Streptomyces rubiginosohelvolus</name>
    <dbReference type="NCBI Taxonomy" id="67362"/>
    <lineage>
        <taxon>Bacteria</taxon>
        <taxon>Bacillati</taxon>
        <taxon>Actinomycetota</taxon>
        <taxon>Actinomycetes</taxon>
        <taxon>Kitasatosporales</taxon>
        <taxon>Streptomycetaceae</taxon>
        <taxon>Streptomyces</taxon>
    </lineage>
</organism>
<feature type="transmembrane region" description="Helical" evidence="2">
    <location>
        <begin position="83"/>
        <end position="104"/>
    </location>
</feature>
<feature type="transmembrane region" description="Helical" evidence="2">
    <location>
        <begin position="233"/>
        <end position="252"/>
    </location>
</feature>
<feature type="region of interest" description="Disordered" evidence="1">
    <location>
        <begin position="296"/>
        <end position="353"/>
    </location>
</feature>
<keyword evidence="2" id="KW-0812">Transmembrane</keyword>
<feature type="compositionally biased region" description="Pro residues" evidence="1">
    <location>
        <begin position="329"/>
        <end position="353"/>
    </location>
</feature>
<feature type="transmembrane region" description="Helical" evidence="2">
    <location>
        <begin position="272"/>
        <end position="290"/>
    </location>
</feature>
<evidence type="ECO:0000256" key="2">
    <source>
        <dbReference type="SAM" id="Phobius"/>
    </source>
</evidence>
<evidence type="ECO:0008006" key="5">
    <source>
        <dbReference type="Google" id="ProtNLM"/>
    </source>
</evidence>
<accession>A0ABQ3BH95</accession>
<sequence length="353" mass="36257">MTLTRGARITGAVLCAVLALMAVAWIVRDIRAADGPVPVWEYWSGTASLRDMVRPTTTSTSLVLLLAYAAAAVAALRSASAASVLIVTGVVTFVLRLPGVWTVADAPAPEELRDRALLTTYAALVAGLALIVVGTAGRRPVPQGEERPAGPGRGAGVAVFLLLGLQAVIYTAWEIRQPFVFPSGFYPEWFIGGAPLNTPLIEGPPGWVTVAIILMSLVAALGAVGGAALARPLGLIAGGFVLASGALGLARIIHFELYERFTDLDVEGQLTLVSQICSLLIGAVVIVLLARKGAARTPAAGPWGGPNSWGGGWGAPAPSRPGPQGYQPPQAPGFGPPPGGGFGPPPSSPPPRW</sequence>
<keyword evidence="2" id="KW-0472">Membrane</keyword>
<feature type="compositionally biased region" description="Gly residues" evidence="1">
    <location>
        <begin position="302"/>
        <end position="314"/>
    </location>
</feature>
<protein>
    <recommendedName>
        <fullName evidence="5">Integral membrane protein</fullName>
    </recommendedName>
</protein>
<comment type="caution">
    <text evidence="3">The sequence shown here is derived from an EMBL/GenBank/DDBJ whole genome shotgun (WGS) entry which is preliminary data.</text>
</comment>
<feature type="transmembrane region" description="Helical" evidence="2">
    <location>
        <begin position="206"/>
        <end position="226"/>
    </location>
</feature>
<proteinExistence type="predicted"/>
<name>A0ABQ3BH95_9ACTN</name>
<keyword evidence="2" id="KW-1133">Transmembrane helix</keyword>
<dbReference type="EMBL" id="BMUW01000001">
    <property type="protein sequence ID" value="GGZ35750.1"/>
    <property type="molecule type" value="Genomic_DNA"/>
</dbReference>
<feature type="transmembrane region" description="Helical" evidence="2">
    <location>
        <begin position="56"/>
        <end position="76"/>
    </location>
</feature>
<reference evidence="4" key="1">
    <citation type="journal article" date="2019" name="Int. J. Syst. Evol. Microbiol.">
        <title>The Global Catalogue of Microorganisms (GCM) 10K type strain sequencing project: providing services to taxonomists for standard genome sequencing and annotation.</title>
        <authorList>
            <consortium name="The Broad Institute Genomics Platform"/>
            <consortium name="The Broad Institute Genome Sequencing Center for Infectious Disease"/>
            <person name="Wu L."/>
            <person name="Ma J."/>
        </authorList>
    </citation>
    <scope>NUCLEOTIDE SEQUENCE [LARGE SCALE GENOMIC DNA]</scope>
    <source>
        <strain evidence="4">JCM 4602</strain>
    </source>
</reference>
<evidence type="ECO:0000313" key="3">
    <source>
        <dbReference type="EMBL" id="GGZ35750.1"/>
    </source>
</evidence>
<evidence type="ECO:0000256" key="1">
    <source>
        <dbReference type="SAM" id="MobiDB-lite"/>
    </source>
</evidence>
<keyword evidence="4" id="KW-1185">Reference proteome</keyword>
<evidence type="ECO:0000313" key="4">
    <source>
        <dbReference type="Proteomes" id="UP000624183"/>
    </source>
</evidence>
<feature type="transmembrane region" description="Helical" evidence="2">
    <location>
        <begin position="116"/>
        <end position="134"/>
    </location>
</feature>
<dbReference type="Proteomes" id="UP000624183">
    <property type="component" value="Unassembled WGS sequence"/>
</dbReference>
<gene>
    <name evidence="3" type="ORF">GCM10010328_06470</name>
</gene>
<feature type="transmembrane region" description="Helical" evidence="2">
    <location>
        <begin position="155"/>
        <end position="173"/>
    </location>
</feature>